<evidence type="ECO:0000313" key="1">
    <source>
        <dbReference type="EMBL" id="AXC12479.1"/>
    </source>
</evidence>
<dbReference type="RefSeq" id="WP_114207679.1">
    <property type="nucleotide sequence ID" value="NZ_CP030840.1"/>
</dbReference>
<dbReference type="OrthoDB" id="1921697at2"/>
<keyword evidence="2" id="KW-1185">Reference proteome</keyword>
<dbReference type="EMBL" id="CP030840">
    <property type="protein sequence ID" value="AXC12479.1"/>
    <property type="molecule type" value="Genomic_DNA"/>
</dbReference>
<accession>A0A2Z5G0C0</accession>
<sequence length="106" mass="11831">MKMKLDADLAMEAKALVVLAFRNGPIEDLHAGKSCPVCSGMADVSHISDDEMKLLLKSAVNAMYRLLGQRDYDPIAYNEALAFGRRNTIHWDDPELKTPREGSRPK</sequence>
<reference evidence="1 2" key="1">
    <citation type="journal article" date="2018" name="Front. Microbiol.">
        <title>Hydrolytic Capabilities as a Key to Environmental Success: Chitinolytic and Cellulolytic Acidobacteria From Acidic Sub-arctic Soils and Boreal Peatlands.</title>
        <authorList>
            <person name="Belova S.E."/>
            <person name="Ravin N.V."/>
            <person name="Pankratov T.A."/>
            <person name="Rakitin A.L."/>
            <person name="Ivanova A.A."/>
            <person name="Beletsky A.V."/>
            <person name="Mardanov A.V."/>
            <person name="Sinninghe Damste J.S."/>
            <person name="Dedysh S.N."/>
        </authorList>
    </citation>
    <scope>NUCLEOTIDE SEQUENCE [LARGE SCALE GENOMIC DNA]</scope>
    <source>
        <strain evidence="1 2">SBC82</strain>
    </source>
</reference>
<evidence type="ECO:0000313" key="2">
    <source>
        <dbReference type="Proteomes" id="UP000253606"/>
    </source>
</evidence>
<dbReference type="KEGG" id="abas:ACPOL_3184"/>
<protein>
    <submittedName>
        <fullName evidence="1">Uncharacterized protein</fullName>
    </submittedName>
</protein>
<organism evidence="1 2">
    <name type="scientific">Acidisarcina polymorpha</name>
    <dbReference type="NCBI Taxonomy" id="2211140"/>
    <lineage>
        <taxon>Bacteria</taxon>
        <taxon>Pseudomonadati</taxon>
        <taxon>Acidobacteriota</taxon>
        <taxon>Terriglobia</taxon>
        <taxon>Terriglobales</taxon>
        <taxon>Acidobacteriaceae</taxon>
        <taxon>Acidisarcina</taxon>
    </lineage>
</organism>
<dbReference type="AlphaFoldDB" id="A0A2Z5G0C0"/>
<name>A0A2Z5G0C0_9BACT</name>
<proteinExistence type="predicted"/>
<dbReference type="Proteomes" id="UP000253606">
    <property type="component" value="Chromosome"/>
</dbReference>
<gene>
    <name evidence="1" type="ORF">ACPOL_3184</name>
</gene>